<organism evidence="6 7">
    <name type="scientific">Potamilus streckersoni</name>
    <dbReference type="NCBI Taxonomy" id="2493646"/>
    <lineage>
        <taxon>Eukaryota</taxon>
        <taxon>Metazoa</taxon>
        <taxon>Spiralia</taxon>
        <taxon>Lophotrochozoa</taxon>
        <taxon>Mollusca</taxon>
        <taxon>Bivalvia</taxon>
        <taxon>Autobranchia</taxon>
        <taxon>Heteroconchia</taxon>
        <taxon>Palaeoheterodonta</taxon>
        <taxon>Unionida</taxon>
        <taxon>Unionoidea</taxon>
        <taxon>Unionidae</taxon>
        <taxon>Ambleminae</taxon>
        <taxon>Lampsilini</taxon>
        <taxon>Potamilus</taxon>
    </lineage>
</organism>
<proteinExistence type="predicted"/>
<keyword evidence="3" id="KW-0862">Zinc</keyword>
<keyword evidence="2 4" id="KW-0863">Zinc-finger</keyword>
<dbReference type="PROSITE" id="PS00518">
    <property type="entry name" value="ZF_RING_1"/>
    <property type="match status" value="1"/>
</dbReference>
<dbReference type="InterPro" id="IPR001841">
    <property type="entry name" value="Znf_RING"/>
</dbReference>
<keyword evidence="1" id="KW-0479">Metal-binding</keyword>
<dbReference type="EMBL" id="JAEAOA010000554">
    <property type="protein sequence ID" value="KAK3589255.1"/>
    <property type="molecule type" value="Genomic_DNA"/>
</dbReference>
<reference evidence="6" key="1">
    <citation type="journal article" date="2021" name="Genome Biol. Evol.">
        <title>A High-Quality Reference Genome for a Parasitic Bivalve with Doubly Uniparental Inheritance (Bivalvia: Unionida).</title>
        <authorList>
            <person name="Smith C.H."/>
        </authorList>
    </citation>
    <scope>NUCLEOTIDE SEQUENCE</scope>
    <source>
        <strain evidence="6">CHS0354</strain>
    </source>
</reference>
<evidence type="ECO:0000256" key="1">
    <source>
        <dbReference type="ARBA" id="ARBA00022723"/>
    </source>
</evidence>
<reference evidence="6" key="2">
    <citation type="journal article" date="2021" name="Genome Biol. Evol.">
        <title>Developing a high-quality reference genome for a parasitic bivalve with doubly uniparental inheritance (Bivalvia: Unionida).</title>
        <authorList>
            <person name="Smith C.H."/>
        </authorList>
    </citation>
    <scope>NUCLEOTIDE SEQUENCE</scope>
    <source>
        <strain evidence="6">CHS0354</strain>
        <tissue evidence="6">Mantle</tissue>
    </source>
</reference>
<dbReference type="AlphaFoldDB" id="A0AAE0SDC7"/>
<dbReference type="Proteomes" id="UP001195483">
    <property type="component" value="Unassembled WGS sequence"/>
</dbReference>
<name>A0AAE0SDC7_9BIVA</name>
<dbReference type="InterPro" id="IPR047153">
    <property type="entry name" value="TRIM45/56/19-like"/>
</dbReference>
<evidence type="ECO:0000256" key="2">
    <source>
        <dbReference type="ARBA" id="ARBA00022771"/>
    </source>
</evidence>
<evidence type="ECO:0000259" key="5">
    <source>
        <dbReference type="PROSITE" id="PS50089"/>
    </source>
</evidence>
<comment type="caution">
    <text evidence="6">The sequence shown here is derived from an EMBL/GenBank/DDBJ whole genome shotgun (WGS) entry which is preliminary data.</text>
</comment>
<sequence length="255" mass="28705">MATEGGPQSSDSGQLNCPICMETLKCPRSLTCLHTFCDGCLKKYICDLGQKGYLKAKFPCPVCRRDMSVSGGEEPLSSWAEKFKVNRFIVEHMLGDIKNTEVDQMCGPCSVVEISGHAQKYCMECAEFLCDKCVRQHQRLKGTKSHILIQTDELKSAQFAFDQSDLQMCCKHPNKEVEFLCKDDNSLCCSICVAYGHKQCTDIVDLNKADGIKKPDVQGLLGKLSQFLIQIQDMVKQINIDMIRSKIRLKKSRKK</sequence>
<dbReference type="SUPFAM" id="SSF57845">
    <property type="entry name" value="B-box zinc-binding domain"/>
    <property type="match status" value="1"/>
</dbReference>
<evidence type="ECO:0000313" key="6">
    <source>
        <dbReference type="EMBL" id="KAK3589255.1"/>
    </source>
</evidence>
<protein>
    <recommendedName>
        <fullName evidence="5">RING-type domain-containing protein</fullName>
    </recommendedName>
</protein>
<gene>
    <name evidence="6" type="ORF">CHS0354_008320</name>
</gene>
<reference evidence="6" key="3">
    <citation type="submission" date="2023-05" db="EMBL/GenBank/DDBJ databases">
        <authorList>
            <person name="Smith C.H."/>
        </authorList>
    </citation>
    <scope>NUCLEOTIDE SEQUENCE</scope>
    <source>
        <strain evidence="6">CHS0354</strain>
        <tissue evidence="6">Mantle</tissue>
    </source>
</reference>
<dbReference type="Gene3D" id="3.30.40.10">
    <property type="entry name" value="Zinc/RING finger domain, C3HC4 (zinc finger)"/>
    <property type="match status" value="1"/>
</dbReference>
<evidence type="ECO:0000256" key="4">
    <source>
        <dbReference type="PROSITE-ProRule" id="PRU00175"/>
    </source>
</evidence>
<dbReference type="PANTHER" id="PTHR25462">
    <property type="entry name" value="BONUS, ISOFORM C-RELATED"/>
    <property type="match status" value="1"/>
</dbReference>
<dbReference type="Gene3D" id="4.10.830.40">
    <property type="match status" value="1"/>
</dbReference>
<evidence type="ECO:0000313" key="7">
    <source>
        <dbReference type="Proteomes" id="UP001195483"/>
    </source>
</evidence>
<accession>A0AAE0SDC7</accession>
<dbReference type="PROSITE" id="PS50089">
    <property type="entry name" value="ZF_RING_2"/>
    <property type="match status" value="1"/>
</dbReference>
<dbReference type="SMART" id="SM00184">
    <property type="entry name" value="RING"/>
    <property type="match status" value="1"/>
</dbReference>
<dbReference type="InterPro" id="IPR013083">
    <property type="entry name" value="Znf_RING/FYVE/PHD"/>
</dbReference>
<keyword evidence="7" id="KW-1185">Reference proteome</keyword>
<dbReference type="PANTHER" id="PTHR25462:SF296">
    <property type="entry name" value="MEIOTIC P26, ISOFORM F"/>
    <property type="match status" value="1"/>
</dbReference>
<dbReference type="GO" id="GO:0008270">
    <property type="term" value="F:zinc ion binding"/>
    <property type="evidence" value="ECO:0007669"/>
    <property type="project" value="UniProtKB-KW"/>
</dbReference>
<dbReference type="Pfam" id="PF22586">
    <property type="entry name" value="ANCHR-like_BBOX"/>
    <property type="match status" value="1"/>
</dbReference>
<evidence type="ECO:0000256" key="3">
    <source>
        <dbReference type="ARBA" id="ARBA00022833"/>
    </source>
</evidence>
<dbReference type="Gene3D" id="3.30.160.60">
    <property type="entry name" value="Classic Zinc Finger"/>
    <property type="match status" value="1"/>
</dbReference>
<dbReference type="InterPro" id="IPR018957">
    <property type="entry name" value="Znf_C3HC4_RING-type"/>
</dbReference>
<feature type="domain" description="RING-type" evidence="5">
    <location>
        <begin position="17"/>
        <end position="64"/>
    </location>
</feature>
<dbReference type="SUPFAM" id="SSF57850">
    <property type="entry name" value="RING/U-box"/>
    <property type="match status" value="1"/>
</dbReference>
<dbReference type="InterPro" id="IPR017907">
    <property type="entry name" value="Znf_RING_CS"/>
</dbReference>
<dbReference type="Pfam" id="PF00097">
    <property type="entry name" value="zf-C3HC4"/>
    <property type="match status" value="1"/>
</dbReference>